<dbReference type="Proteomes" id="UP001194469">
    <property type="component" value="Unassembled WGS sequence"/>
</dbReference>
<reference evidence="1 2" key="1">
    <citation type="submission" date="2019-08" db="EMBL/GenBank/DDBJ databases">
        <authorList>
            <person name="Luo N."/>
        </authorList>
    </citation>
    <scope>NUCLEOTIDE SEQUENCE [LARGE SCALE GENOMIC DNA]</scope>
    <source>
        <strain evidence="1 2">NCIMB 9442</strain>
    </source>
</reference>
<dbReference type="InterPro" id="IPR011006">
    <property type="entry name" value="CheY-like_superfamily"/>
</dbReference>
<gene>
    <name evidence="1" type="ORF">FVW20_14300</name>
</gene>
<accession>A0ABS0J6T7</accession>
<dbReference type="RefSeq" id="WP_196610142.1">
    <property type="nucleotide sequence ID" value="NZ_VRYY01000484.1"/>
</dbReference>
<protein>
    <submittedName>
        <fullName evidence="1">Response regulator</fullName>
    </submittedName>
</protein>
<name>A0ABS0J6T7_9BACT</name>
<evidence type="ECO:0000313" key="2">
    <source>
        <dbReference type="Proteomes" id="UP001194469"/>
    </source>
</evidence>
<dbReference type="SUPFAM" id="SSF52172">
    <property type="entry name" value="CheY-like"/>
    <property type="match status" value="1"/>
</dbReference>
<keyword evidence="2" id="KW-1185">Reference proteome</keyword>
<dbReference type="Gene3D" id="3.40.50.2300">
    <property type="match status" value="1"/>
</dbReference>
<proteinExistence type="predicted"/>
<organism evidence="1 2">
    <name type="scientific">Nitratidesulfovibrio oxamicus</name>
    <dbReference type="NCBI Taxonomy" id="32016"/>
    <lineage>
        <taxon>Bacteria</taxon>
        <taxon>Pseudomonadati</taxon>
        <taxon>Thermodesulfobacteriota</taxon>
        <taxon>Desulfovibrionia</taxon>
        <taxon>Desulfovibrionales</taxon>
        <taxon>Desulfovibrionaceae</taxon>
        <taxon>Nitratidesulfovibrio</taxon>
    </lineage>
</organism>
<sequence length="129" mass="14183">MLTGIFVLVVDNNPMSAFMCEWELRKRGAEAFVVRRVEDALPALDTHRFDFALIDAGAMENDADRAVLHESLVRNGVPSLLMTRRSQSCSVHHASACALQDSLRLPAEAVSCIAYCVQSTGKQVTARFS</sequence>
<comment type="caution">
    <text evidence="1">The sequence shown here is derived from an EMBL/GenBank/DDBJ whole genome shotgun (WGS) entry which is preliminary data.</text>
</comment>
<dbReference type="EMBL" id="VRYY01000484">
    <property type="protein sequence ID" value="MBG3878148.1"/>
    <property type="molecule type" value="Genomic_DNA"/>
</dbReference>
<evidence type="ECO:0000313" key="1">
    <source>
        <dbReference type="EMBL" id="MBG3878148.1"/>
    </source>
</evidence>